<dbReference type="EMBL" id="JBHTJV010000002">
    <property type="protein sequence ID" value="MFD0915396.1"/>
    <property type="molecule type" value="Genomic_DNA"/>
</dbReference>
<dbReference type="InterPro" id="IPR003439">
    <property type="entry name" value="ABC_transporter-like_ATP-bd"/>
</dbReference>
<keyword evidence="1" id="KW-0813">Transport</keyword>
<evidence type="ECO:0000313" key="5">
    <source>
        <dbReference type="EMBL" id="MFD0915396.1"/>
    </source>
</evidence>
<dbReference type="InterPro" id="IPR003593">
    <property type="entry name" value="AAA+_ATPase"/>
</dbReference>
<sequence length="237" mass="25288">MQLKSVDKAFGAVVIAKGLDLTVQASEGLGIIGPNGAGKSTLFNLITGDQHINGGSITFGGREVSKDKPFKRCRQGIGRSYQIPHPFGKMTVYENILTAAVFGSGKGEAEASPHVIEVLHLTGLAKEANKPAGHLTLLQRKRLELARGLATDPKLLLLDEIAGGLTEHEVQSLIGTIRDIRKTGIALIWIEHIVHALLATVDRLIVLNGGELLADGEPEAVMKSPQVQKIYMGVEPA</sequence>
<dbReference type="InterPro" id="IPR051120">
    <property type="entry name" value="ABC_AA/LPS_Transport"/>
</dbReference>
<dbReference type="Proteomes" id="UP001597101">
    <property type="component" value="Unassembled WGS sequence"/>
</dbReference>
<dbReference type="PROSITE" id="PS50893">
    <property type="entry name" value="ABC_TRANSPORTER_2"/>
    <property type="match status" value="1"/>
</dbReference>
<dbReference type="Pfam" id="PF00005">
    <property type="entry name" value="ABC_tran"/>
    <property type="match status" value="1"/>
</dbReference>
<dbReference type="RefSeq" id="WP_377211240.1">
    <property type="nucleotide sequence ID" value="NZ_JBHTJV010000002.1"/>
</dbReference>
<dbReference type="Gene3D" id="3.40.50.300">
    <property type="entry name" value="P-loop containing nucleotide triphosphate hydrolases"/>
    <property type="match status" value="1"/>
</dbReference>
<dbReference type="PANTHER" id="PTHR45772:SF7">
    <property type="entry name" value="AMINO ACID ABC TRANSPORTER ATP-BINDING PROTEIN"/>
    <property type="match status" value="1"/>
</dbReference>
<comment type="caution">
    <text evidence="5">The sequence shown here is derived from an EMBL/GenBank/DDBJ whole genome shotgun (WGS) entry which is preliminary data.</text>
</comment>
<name>A0ABW3FAA4_9HYPH</name>
<keyword evidence="6" id="KW-1185">Reference proteome</keyword>
<keyword evidence="2" id="KW-0547">Nucleotide-binding</keyword>
<protein>
    <submittedName>
        <fullName evidence="5">ABC transporter ATP-binding protein</fullName>
    </submittedName>
</protein>
<dbReference type="SUPFAM" id="SSF52540">
    <property type="entry name" value="P-loop containing nucleoside triphosphate hydrolases"/>
    <property type="match status" value="1"/>
</dbReference>
<evidence type="ECO:0000313" key="6">
    <source>
        <dbReference type="Proteomes" id="UP001597101"/>
    </source>
</evidence>
<gene>
    <name evidence="5" type="ORF">ACFQ14_03150</name>
</gene>
<evidence type="ECO:0000259" key="4">
    <source>
        <dbReference type="PROSITE" id="PS50893"/>
    </source>
</evidence>
<evidence type="ECO:0000256" key="1">
    <source>
        <dbReference type="ARBA" id="ARBA00022448"/>
    </source>
</evidence>
<keyword evidence="3 5" id="KW-0067">ATP-binding</keyword>
<reference evidence="6" key="1">
    <citation type="journal article" date="2019" name="Int. J. Syst. Evol. Microbiol.">
        <title>The Global Catalogue of Microorganisms (GCM) 10K type strain sequencing project: providing services to taxonomists for standard genome sequencing and annotation.</title>
        <authorList>
            <consortium name="The Broad Institute Genomics Platform"/>
            <consortium name="The Broad Institute Genome Sequencing Center for Infectious Disease"/>
            <person name="Wu L."/>
            <person name="Ma J."/>
        </authorList>
    </citation>
    <scope>NUCLEOTIDE SEQUENCE [LARGE SCALE GENOMIC DNA]</scope>
    <source>
        <strain evidence="6">CCUG 60023</strain>
    </source>
</reference>
<dbReference type="SMART" id="SM00382">
    <property type="entry name" value="AAA"/>
    <property type="match status" value="1"/>
</dbReference>
<evidence type="ECO:0000256" key="3">
    <source>
        <dbReference type="ARBA" id="ARBA00022840"/>
    </source>
</evidence>
<dbReference type="PANTHER" id="PTHR45772">
    <property type="entry name" value="CONSERVED COMPONENT OF ABC TRANSPORTER FOR NATURAL AMINO ACIDS-RELATED"/>
    <property type="match status" value="1"/>
</dbReference>
<feature type="domain" description="ABC transporter" evidence="4">
    <location>
        <begin position="1"/>
        <end position="234"/>
    </location>
</feature>
<accession>A0ABW3FAA4</accession>
<organism evidence="5 6">
    <name type="scientific">Pseudahrensia aquimaris</name>
    <dbReference type="NCBI Taxonomy" id="744461"/>
    <lineage>
        <taxon>Bacteria</taxon>
        <taxon>Pseudomonadati</taxon>
        <taxon>Pseudomonadota</taxon>
        <taxon>Alphaproteobacteria</taxon>
        <taxon>Hyphomicrobiales</taxon>
        <taxon>Ahrensiaceae</taxon>
        <taxon>Pseudahrensia</taxon>
    </lineage>
</organism>
<evidence type="ECO:0000256" key="2">
    <source>
        <dbReference type="ARBA" id="ARBA00022741"/>
    </source>
</evidence>
<dbReference type="InterPro" id="IPR027417">
    <property type="entry name" value="P-loop_NTPase"/>
</dbReference>
<dbReference type="GO" id="GO:0005524">
    <property type="term" value="F:ATP binding"/>
    <property type="evidence" value="ECO:0007669"/>
    <property type="project" value="UniProtKB-KW"/>
</dbReference>
<proteinExistence type="predicted"/>